<gene>
    <name evidence="2" type="ORF">BSZ37_10420</name>
</gene>
<dbReference type="Proteomes" id="UP000216339">
    <property type="component" value="Unassembled WGS sequence"/>
</dbReference>
<feature type="signal peptide" evidence="1">
    <location>
        <begin position="1"/>
        <end position="19"/>
    </location>
</feature>
<keyword evidence="3" id="KW-1185">Reference proteome</keyword>
<organism evidence="2 3">
    <name type="scientific">Rubrivirga marina</name>
    <dbReference type="NCBI Taxonomy" id="1196024"/>
    <lineage>
        <taxon>Bacteria</taxon>
        <taxon>Pseudomonadati</taxon>
        <taxon>Rhodothermota</taxon>
        <taxon>Rhodothermia</taxon>
        <taxon>Rhodothermales</taxon>
        <taxon>Rubricoccaceae</taxon>
        <taxon>Rubrivirga</taxon>
    </lineage>
</organism>
<reference evidence="2 3" key="1">
    <citation type="submission" date="2016-11" db="EMBL/GenBank/DDBJ databases">
        <title>Study of marine rhodopsin-containing bacteria.</title>
        <authorList>
            <person name="Yoshizawa S."/>
            <person name="Kumagai Y."/>
            <person name="Kogure K."/>
        </authorList>
    </citation>
    <scope>NUCLEOTIDE SEQUENCE [LARGE SCALE GENOMIC DNA]</scope>
    <source>
        <strain evidence="2 3">SAORIC-28</strain>
    </source>
</reference>
<dbReference type="EMBL" id="MQWD01000001">
    <property type="protein sequence ID" value="PAP76818.1"/>
    <property type="molecule type" value="Genomic_DNA"/>
</dbReference>
<dbReference type="RefSeq" id="WP_095510486.1">
    <property type="nucleotide sequence ID" value="NZ_MQWD01000001.1"/>
</dbReference>
<accession>A0A271J0P5</accession>
<evidence type="ECO:0000313" key="3">
    <source>
        <dbReference type="Proteomes" id="UP000216339"/>
    </source>
</evidence>
<keyword evidence="1" id="KW-0732">Signal</keyword>
<sequence length="109" mass="12136">MRLAAFGLLALAFAAPSQAQDAPDVYRPSLRSTFVVPAHNGEAVRITTYARRPPERGRLARRYRGLRANRTVRIPHAAAPARVVQRTISTPRHTYVRVGGSYYQVVPAR</sequence>
<dbReference type="AlphaFoldDB" id="A0A271J0P5"/>
<evidence type="ECO:0000256" key="1">
    <source>
        <dbReference type="SAM" id="SignalP"/>
    </source>
</evidence>
<comment type="caution">
    <text evidence="2">The sequence shown here is derived from an EMBL/GenBank/DDBJ whole genome shotgun (WGS) entry which is preliminary data.</text>
</comment>
<name>A0A271J0P5_9BACT</name>
<dbReference type="OrthoDB" id="9902001at2"/>
<evidence type="ECO:0000313" key="2">
    <source>
        <dbReference type="EMBL" id="PAP76818.1"/>
    </source>
</evidence>
<protein>
    <submittedName>
        <fullName evidence="2">Uncharacterized protein</fullName>
    </submittedName>
</protein>
<feature type="chain" id="PRO_5012402487" evidence="1">
    <location>
        <begin position="20"/>
        <end position="109"/>
    </location>
</feature>
<proteinExistence type="predicted"/>